<dbReference type="RefSeq" id="WP_121216894.1">
    <property type="nucleotide sequence ID" value="NZ_RBIG01000001.1"/>
</dbReference>
<organism evidence="1 2">
    <name type="scientific">Oceanibaculum indicum</name>
    <dbReference type="NCBI Taxonomy" id="526216"/>
    <lineage>
        <taxon>Bacteria</taxon>
        <taxon>Pseudomonadati</taxon>
        <taxon>Pseudomonadota</taxon>
        <taxon>Alphaproteobacteria</taxon>
        <taxon>Rhodospirillales</taxon>
        <taxon>Oceanibaculaceae</taxon>
        <taxon>Oceanibaculum</taxon>
    </lineage>
</organism>
<dbReference type="OrthoDB" id="9765204at2"/>
<comment type="caution">
    <text evidence="1">The sequence shown here is derived from an EMBL/GenBank/DDBJ whole genome shotgun (WGS) entry which is preliminary data.</text>
</comment>
<proteinExistence type="predicted"/>
<name>A0A420WN61_9PROT</name>
<accession>A0A420WN61</accession>
<sequence length="260" mass="28864">MVREIIESYLVEQMGHLVYKKAIHRSKLFAGVKLRFVRPVRMSSERLVVRHIATALLVQDPGMTEVQAAISHRSRTIYIASNSKQSVLESLVASDLSGLGVPAPLGHPGRVGRHMTKLLREKAGPYASYKLVVIKGREGQHAETKIVDAVADFDYIGGTRRPCLACSIYMREKGVDRSKFNPHPGAYWNSNQALLSFGSGSGDVGASVSGIVRRPDIPFDTHFVSEGLTSSRVYDYDTDSETEEEVPLRRSLRLLGRKVW</sequence>
<dbReference type="AlphaFoldDB" id="A0A420WN61"/>
<dbReference type="EMBL" id="RBIG01000001">
    <property type="protein sequence ID" value="RKQ72464.1"/>
    <property type="molecule type" value="Genomic_DNA"/>
</dbReference>
<dbReference type="Proteomes" id="UP000277424">
    <property type="component" value="Unassembled WGS sequence"/>
</dbReference>
<evidence type="ECO:0000313" key="2">
    <source>
        <dbReference type="Proteomes" id="UP000277424"/>
    </source>
</evidence>
<gene>
    <name evidence="1" type="ORF">BCL74_0231</name>
</gene>
<protein>
    <submittedName>
        <fullName evidence="1">Uncharacterized protein</fullName>
    </submittedName>
</protein>
<reference evidence="1 2" key="1">
    <citation type="submission" date="2018-10" db="EMBL/GenBank/DDBJ databases">
        <title>Comparative analysis of microorganisms from saline springs in Andes Mountain Range, Colombia.</title>
        <authorList>
            <person name="Rubin E."/>
        </authorList>
    </citation>
    <scope>NUCLEOTIDE SEQUENCE [LARGE SCALE GENOMIC DNA]</scope>
    <source>
        <strain evidence="1 2">USBA 36</strain>
    </source>
</reference>
<evidence type="ECO:0000313" key="1">
    <source>
        <dbReference type="EMBL" id="RKQ72464.1"/>
    </source>
</evidence>